<sequence length="57" mass="6480">MTIKCSAPTKEEINYAFKLLMNGKCAGPDSIAAETLKADVETRVELLYSNIWEEWQE</sequence>
<gene>
    <name evidence="1" type="ORF">DPMN_020329</name>
</gene>
<name>A0A9D4NKY1_DREPO</name>
<evidence type="ECO:0000313" key="1">
    <source>
        <dbReference type="EMBL" id="KAH3896156.1"/>
    </source>
</evidence>
<dbReference type="AlphaFoldDB" id="A0A9D4NKY1"/>
<comment type="caution">
    <text evidence="1">The sequence shown here is derived from an EMBL/GenBank/DDBJ whole genome shotgun (WGS) entry which is preliminary data.</text>
</comment>
<dbReference type="EMBL" id="JAIWYP010000001">
    <property type="protein sequence ID" value="KAH3896156.1"/>
    <property type="molecule type" value="Genomic_DNA"/>
</dbReference>
<accession>A0A9D4NKY1</accession>
<keyword evidence="2" id="KW-1185">Reference proteome</keyword>
<proteinExistence type="predicted"/>
<evidence type="ECO:0000313" key="2">
    <source>
        <dbReference type="Proteomes" id="UP000828390"/>
    </source>
</evidence>
<reference evidence="1" key="2">
    <citation type="submission" date="2020-11" db="EMBL/GenBank/DDBJ databases">
        <authorList>
            <person name="McCartney M.A."/>
            <person name="Auch B."/>
            <person name="Kono T."/>
            <person name="Mallez S."/>
            <person name="Becker A."/>
            <person name="Gohl D.M."/>
            <person name="Silverstein K.A.T."/>
            <person name="Koren S."/>
            <person name="Bechman K.B."/>
            <person name="Herman A."/>
            <person name="Abrahante J.E."/>
            <person name="Garbe J."/>
        </authorList>
    </citation>
    <scope>NUCLEOTIDE SEQUENCE</scope>
    <source>
        <strain evidence="1">Duluth1</strain>
        <tissue evidence="1">Whole animal</tissue>
    </source>
</reference>
<protein>
    <submittedName>
        <fullName evidence="1">Uncharacterized protein</fullName>
    </submittedName>
</protein>
<reference evidence="1" key="1">
    <citation type="journal article" date="2019" name="bioRxiv">
        <title>The Genome of the Zebra Mussel, Dreissena polymorpha: A Resource for Invasive Species Research.</title>
        <authorList>
            <person name="McCartney M.A."/>
            <person name="Auch B."/>
            <person name="Kono T."/>
            <person name="Mallez S."/>
            <person name="Zhang Y."/>
            <person name="Obille A."/>
            <person name="Becker A."/>
            <person name="Abrahante J.E."/>
            <person name="Garbe J."/>
            <person name="Badalamenti J.P."/>
            <person name="Herman A."/>
            <person name="Mangelson H."/>
            <person name="Liachko I."/>
            <person name="Sullivan S."/>
            <person name="Sone E.D."/>
            <person name="Koren S."/>
            <person name="Silverstein K.A.T."/>
            <person name="Beckman K.B."/>
            <person name="Gohl D.M."/>
        </authorList>
    </citation>
    <scope>NUCLEOTIDE SEQUENCE</scope>
    <source>
        <strain evidence="1">Duluth1</strain>
        <tissue evidence="1">Whole animal</tissue>
    </source>
</reference>
<organism evidence="1 2">
    <name type="scientific">Dreissena polymorpha</name>
    <name type="common">Zebra mussel</name>
    <name type="synonym">Mytilus polymorpha</name>
    <dbReference type="NCBI Taxonomy" id="45954"/>
    <lineage>
        <taxon>Eukaryota</taxon>
        <taxon>Metazoa</taxon>
        <taxon>Spiralia</taxon>
        <taxon>Lophotrochozoa</taxon>
        <taxon>Mollusca</taxon>
        <taxon>Bivalvia</taxon>
        <taxon>Autobranchia</taxon>
        <taxon>Heteroconchia</taxon>
        <taxon>Euheterodonta</taxon>
        <taxon>Imparidentia</taxon>
        <taxon>Neoheterodontei</taxon>
        <taxon>Myida</taxon>
        <taxon>Dreissenoidea</taxon>
        <taxon>Dreissenidae</taxon>
        <taxon>Dreissena</taxon>
    </lineage>
</organism>
<dbReference type="Proteomes" id="UP000828390">
    <property type="component" value="Unassembled WGS sequence"/>
</dbReference>